<feature type="region of interest" description="Disordered" evidence="4">
    <location>
        <begin position="133"/>
        <end position="164"/>
    </location>
</feature>
<evidence type="ECO:0000259" key="5">
    <source>
        <dbReference type="Pfam" id="PF00248"/>
    </source>
</evidence>
<gene>
    <name evidence="6" type="ORF">BGZ65_011448</name>
</gene>
<feature type="non-terminal residue" evidence="6">
    <location>
        <position position="1"/>
    </location>
</feature>
<keyword evidence="3" id="KW-0560">Oxidoreductase</keyword>
<dbReference type="InterPro" id="IPR023210">
    <property type="entry name" value="NADP_OxRdtase_dom"/>
</dbReference>
<dbReference type="PANTHER" id="PTHR43827:SF3">
    <property type="entry name" value="NADP-DEPENDENT OXIDOREDUCTASE DOMAIN-CONTAINING PROTEIN"/>
    <property type="match status" value="1"/>
</dbReference>
<evidence type="ECO:0000256" key="3">
    <source>
        <dbReference type="ARBA" id="ARBA00023002"/>
    </source>
</evidence>
<comment type="similarity">
    <text evidence="1">Belongs to the aldo/keto reductase family.</text>
</comment>
<reference evidence="6" key="1">
    <citation type="journal article" date="2020" name="Fungal Divers.">
        <title>Resolving the Mortierellaceae phylogeny through synthesis of multi-gene phylogenetics and phylogenomics.</title>
        <authorList>
            <person name="Vandepol N."/>
            <person name="Liber J."/>
            <person name="Desiro A."/>
            <person name="Na H."/>
            <person name="Kennedy M."/>
            <person name="Barry K."/>
            <person name="Grigoriev I.V."/>
            <person name="Miller A.N."/>
            <person name="O'Donnell K."/>
            <person name="Stajich J.E."/>
            <person name="Bonito G."/>
        </authorList>
    </citation>
    <scope>NUCLEOTIDE SEQUENCE</scope>
    <source>
        <strain evidence="6">MES-2147</strain>
    </source>
</reference>
<dbReference type="Gene3D" id="3.20.20.100">
    <property type="entry name" value="NADP-dependent oxidoreductase domain"/>
    <property type="match status" value="1"/>
</dbReference>
<dbReference type="InterPro" id="IPR020471">
    <property type="entry name" value="AKR"/>
</dbReference>
<dbReference type="InterPro" id="IPR036812">
    <property type="entry name" value="NAD(P)_OxRdtase_dom_sf"/>
</dbReference>
<evidence type="ECO:0000313" key="7">
    <source>
        <dbReference type="Proteomes" id="UP000749646"/>
    </source>
</evidence>
<comment type="caution">
    <text evidence="6">The sequence shown here is derived from an EMBL/GenBank/DDBJ whole genome shotgun (WGS) entry which is preliminary data.</text>
</comment>
<organism evidence="6 7">
    <name type="scientific">Modicella reniformis</name>
    <dbReference type="NCBI Taxonomy" id="1440133"/>
    <lineage>
        <taxon>Eukaryota</taxon>
        <taxon>Fungi</taxon>
        <taxon>Fungi incertae sedis</taxon>
        <taxon>Mucoromycota</taxon>
        <taxon>Mortierellomycotina</taxon>
        <taxon>Mortierellomycetes</taxon>
        <taxon>Mortierellales</taxon>
        <taxon>Mortierellaceae</taxon>
        <taxon>Modicella</taxon>
    </lineage>
</organism>
<feature type="non-terminal residue" evidence="6">
    <location>
        <position position="358"/>
    </location>
</feature>
<proteinExistence type="inferred from homology"/>
<dbReference type="PANTHER" id="PTHR43827">
    <property type="entry name" value="2,5-DIKETO-D-GLUCONIC ACID REDUCTASE"/>
    <property type="match status" value="1"/>
</dbReference>
<dbReference type="OrthoDB" id="416253at2759"/>
<accession>A0A9P6SRN9</accession>
<evidence type="ECO:0000256" key="1">
    <source>
        <dbReference type="ARBA" id="ARBA00007905"/>
    </source>
</evidence>
<dbReference type="GO" id="GO:0016616">
    <property type="term" value="F:oxidoreductase activity, acting on the CH-OH group of donors, NAD or NADP as acceptor"/>
    <property type="evidence" value="ECO:0007669"/>
    <property type="project" value="UniProtKB-ARBA"/>
</dbReference>
<evidence type="ECO:0000313" key="6">
    <source>
        <dbReference type="EMBL" id="KAF9993083.1"/>
    </source>
</evidence>
<protein>
    <recommendedName>
        <fullName evidence="5">NADP-dependent oxidoreductase domain-containing protein</fullName>
    </recommendedName>
</protein>
<name>A0A9P6SRN9_9FUNG</name>
<dbReference type="AlphaFoldDB" id="A0A9P6SRN9"/>
<dbReference type="SUPFAM" id="SSF51430">
    <property type="entry name" value="NAD(P)-linked oxidoreductase"/>
    <property type="match status" value="1"/>
</dbReference>
<feature type="compositionally biased region" description="Low complexity" evidence="4">
    <location>
        <begin position="138"/>
        <end position="154"/>
    </location>
</feature>
<evidence type="ECO:0000256" key="4">
    <source>
        <dbReference type="SAM" id="MobiDB-lite"/>
    </source>
</evidence>
<feature type="domain" description="NADP-dependent oxidoreductase" evidence="5">
    <location>
        <begin position="36"/>
        <end position="355"/>
    </location>
</feature>
<sequence length="358" mass="41059">PKDHGYNACIQGIPRQTITPRSFYIPPHQEELKEKRSKHDEMSILNRSSHPSEMTTITIAVQDSLRNLQVDYIDLYLIHWPGTAKLKLSDPQNTINRAESWRALEDLYHAKKLRAIGVSNYTHKHLTKLIERPHHQQQHQQQPTTTTTTTTTTTSTMPHKHERARTRVVPHVHQFEMHPRLFQRDLLEFCQDHRIQVQAYSSLGEGRLVSLTKPPPPPMDPHYNNVPLPGTLDIMPDLIRKYFPPHPPTKRELGNSISNDCSIEQGMDINNTQDTWTSCSDIISSSMEGIIPTTISTNPIIIDNNNDAEISQSEYAKRSAQILLRWSLQHGAVVIPKSTHPERIRDNIDLFSFEIEAV</sequence>
<dbReference type="Proteomes" id="UP000749646">
    <property type="component" value="Unassembled WGS sequence"/>
</dbReference>
<dbReference type="Pfam" id="PF00248">
    <property type="entry name" value="Aldo_ket_red"/>
    <property type="match status" value="1"/>
</dbReference>
<keyword evidence="7" id="KW-1185">Reference proteome</keyword>
<evidence type="ECO:0000256" key="2">
    <source>
        <dbReference type="ARBA" id="ARBA00022857"/>
    </source>
</evidence>
<keyword evidence="2" id="KW-0521">NADP</keyword>
<dbReference type="EMBL" id="JAAAHW010001955">
    <property type="protein sequence ID" value="KAF9993083.1"/>
    <property type="molecule type" value="Genomic_DNA"/>
</dbReference>
<dbReference type="PRINTS" id="PR00069">
    <property type="entry name" value="ALDKETRDTASE"/>
</dbReference>